<gene>
    <name evidence="1" type="ORF">KEC16_02990</name>
</gene>
<proteinExistence type="predicted"/>
<keyword evidence="2" id="KW-1185">Reference proteome</keyword>
<reference evidence="1 2" key="1">
    <citation type="submission" date="2021-04" db="EMBL/GenBank/DDBJ databases">
        <title>Magnetospirillum sulfuroxidans sp. nov., a facultative chemolithoautotrophic sulfur-oxidizing alphaproteobacterium isolated from freshwater sediment and proposals for Paramagetospirillum gen. nov., and Magnetospirillaceae fam. nov.</title>
        <authorList>
            <person name="Koziaeva V."/>
            <person name="Geelhoed J.S."/>
            <person name="Sorokin D.Y."/>
            <person name="Grouzdev D.S."/>
        </authorList>
    </citation>
    <scope>NUCLEOTIDE SEQUENCE [LARGE SCALE GENOMIC DNA]</scope>
    <source>
        <strain evidence="1 2">J10</strain>
    </source>
</reference>
<evidence type="ECO:0000313" key="2">
    <source>
        <dbReference type="Proteomes" id="UP000680714"/>
    </source>
</evidence>
<comment type="caution">
    <text evidence="1">The sequence shown here is derived from an EMBL/GenBank/DDBJ whole genome shotgun (WGS) entry which is preliminary data.</text>
</comment>
<protein>
    <submittedName>
        <fullName evidence="1">Uncharacterized protein</fullName>
    </submittedName>
</protein>
<sequence length="202" mass="22737">MDRDKIAHAMPAIRQEFETLKQDLREGRVHSATSALFGSCLVWGEELRAIYAGEGRTALSARDPLTRFFVTRYRGMPEPAAIDDASAAARFLMAFTAFPYLDALMDELVIGDHMGYDENGNWLVSRVVAGVCDGARLKVDKGGKGWRFDLMAIYQAKSQAMDSFIGERYGGDFDAFLWRYIADHDLMFDMDRAWRPMVEGGI</sequence>
<name>A0ABS5I950_9PROT</name>
<dbReference type="Proteomes" id="UP000680714">
    <property type="component" value="Unassembled WGS sequence"/>
</dbReference>
<dbReference type="EMBL" id="JAGTUF010000001">
    <property type="protein sequence ID" value="MBR9970677.1"/>
    <property type="molecule type" value="Genomic_DNA"/>
</dbReference>
<evidence type="ECO:0000313" key="1">
    <source>
        <dbReference type="EMBL" id="MBR9970677.1"/>
    </source>
</evidence>
<dbReference type="RefSeq" id="WP_211546148.1">
    <property type="nucleotide sequence ID" value="NZ_JAGTUF010000001.1"/>
</dbReference>
<organism evidence="1 2">
    <name type="scientific">Magnetospirillum sulfuroxidans</name>
    <dbReference type="NCBI Taxonomy" id="611300"/>
    <lineage>
        <taxon>Bacteria</taxon>
        <taxon>Pseudomonadati</taxon>
        <taxon>Pseudomonadota</taxon>
        <taxon>Alphaproteobacteria</taxon>
        <taxon>Rhodospirillales</taxon>
        <taxon>Rhodospirillaceae</taxon>
        <taxon>Magnetospirillum</taxon>
    </lineage>
</organism>
<accession>A0ABS5I950</accession>